<organism evidence="4 5">
    <name type="scientific">Tessaracoccus lapidicaptus</name>
    <dbReference type="NCBI Taxonomy" id="1427523"/>
    <lineage>
        <taxon>Bacteria</taxon>
        <taxon>Bacillati</taxon>
        <taxon>Actinomycetota</taxon>
        <taxon>Actinomycetes</taxon>
        <taxon>Propionibacteriales</taxon>
        <taxon>Propionibacteriaceae</taxon>
        <taxon>Tessaracoccus</taxon>
    </lineage>
</organism>
<protein>
    <submittedName>
        <fullName evidence="4">Purine-nucleoside phosphorylase</fullName>
    </submittedName>
</protein>
<dbReference type="SUPFAM" id="SSF53167">
    <property type="entry name" value="Purine and uridine phosphorylases"/>
    <property type="match status" value="1"/>
</dbReference>
<dbReference type="PANTHER" id="PTHR43691">
    <property type="entry name" value="URIDINE PHOSPHORYLASE"/>
    <property type="match status" value="1"/>
</dbReference>
<keyword evidence="2" id="KW-0808">Transferase</keyword>
<evidence type="ECO:0000313" key="5">
    <source>
        <dbReference type="Proteomes" id="UP000093501"/>
    </source>
</evidence>
<evidence type="ECO:0000256" key="1">
    <source>
        <dbReference type="ARBA" id="ARBA00022676"/>
    </source>
</evidence>
<evidence type="ECO:0000313" key="4">
    <source>
        <dbReference type="EMBL" id="OCL31372.1"/>
    </source>
</evidence>
<dbReference type="RefSeq" id="WP_068752608.1">
    <property type="nucleotide sequence ID" value="NZ_JBDXXE010000011.1"/>
</dbReference>
<dbReference type="GO" id="GO:0005829">
    <property type="term" value="C:cytosol"/>
    <property type="evidence" value="ECO:0007669"/>
    <property type="project" value="TreeGrafter"/>
</dbReference>
<dbReference type="NCBIfam" id="NF004489">
    <property type="entry name" value="PRK05819.1"/>
    <property type="match status" value="1"/>
</dbReference>
<reference evidence="5" key="1">
    <citation type="submission" date="2016-07" db="EMBL/GenBank/DDBJ databases">
        <authorList>
            <person name="Florea S."/>
            <person name="Webb J.S."/>
            <person name="Jaromczyk J."/>
            <person name="Schardl C.L."/>
        </authorList>
    </citation>
    <scope>NUCLEOTIDE SEQUENCE [LARGE SCALE GENOMIC DNA]</scope>
    <source>
        <strain evidence="5">IPBSL-7</strain>
    </source>
</reference>
<dbReference type="Proteomes" id="UP000093501">
    <property type="component" value="Unassembled WGS sequence"/>
</dbReference>
<dbReference type="Gene3D" id="3.40.50.1580">
    <property type="entry name" value="Nucleoside phosphorylase domain"/>
    <property type="match status" value="1"/>
</dbReference>
<name>A0A1C0AH77_9ACTN</name>
<keyword evidence="5" id="KW-1185">Reference proteome</keyword>
<dbReference type="EMBL" id="MBQD01000026">
    <property type="protein sequence ID" value="OCL31372.1"/>
    <property type="molecule type" value="Genomic_DNA"/>
</dbReference>
<dbReference type="InterPro" id="IPR000845">
    <property type="entry name" value="Nucleoside_phosphorylase_d"/>
</dbReference>
<proteinExistence type="predicted"/>
<dbReference type="Pfam" id="PF01048">
    <property type="entry name" value="PNP_UDP_1"/>
    <property type="match status" value="1"/>
</dbReference>
<accession>A0A1C0AH77</accession>
<dbReference type="GO" id="GO:0004731">
    <property type="term" value="F:purine-nucleoside phosphorylase activity"/>
    <property type="evidence" value="ECO:0007669"/>
    <property type="project" value="InterPro"/>
</dbReference>
<gene>
    <name evidence="4" type="ORF">BCR15_09380</name>
</gene>
<comment type="caution">
    <text evidence="4">The sequence shown here is derived from an EMBL/GenBank/DDBJ whole genome shotgun (WGS) entry which is preliminary data.</text>
</comment>
<evidence type="ECO:0000259" key="3">
    <source>
        <dbReference type="Pfam" id="PF01048"/>
    </source>
</evidence>
<feature type="domain" description="Nucleoside phosphorylase" evidence="3">
    <location>
        <begin position="16"/>
        <end position="230"/>
    </location>
</feature>
<dbReference type="CDD" id="cd09006">
    <property type="entry name" value="PNP_EcPNPI-like"/>
    <property type="match status" value="1"/>
</dbReference>
<evidence type="ECO:0000256" key="2">
    <source>
        <dbReference type="ARBA" id="ARBA00022679"/>
    </source>
</evidence>
<dbReference type="NCBIfam" id="TIGR00107">
    <property type="entry name" value="deoD"/>
    <property type="match status" value="1"/>
</dbReference>
<sequence length="236" mass="24676">MATPHIACEPGDIAPLVIMPGDPRRAERIAKTRMADVRLVSDVRGIAAWTGTVDGVPMTVMASGMGVPSLSIYATELYSQYGVRRICRVGTCGGISSDVAVRDVIVAAAAHTNSAVATIDVPGVSLSLAASYDMLRGAVEFARAEDRTVHVGAVYTSDFFYSARTDIIPALDRLGTLGVEMEAAGLYACAMANRAEALAVLTVSDHLKDGSADLTADERETLFEGALEVAIAALKG</sequence>
<dbReference type="InterPro" id="IPR004402">
    <property type="entry name" value="DeoD-type"/>
</dbReference>
<dbReference type="InterPro" id="IPR035994">
    <property type="entry name" value="Nucleoside_phosphorylase_sf"/>
</dbReference>
<dbReference type="GO" id="GO:0006152">
    <property type="term" value="P:purine nucleoside catabolic process"/>
    <property type="evidence" value="ECO:0007669"/>
    <property type="project" value="TreeGrafter"/>
</dbReference>
<keyword evidence="1" id="KW-0328">Glycosyltransferase</keyword>
<dbReference type="AlphaFoldDB" id="A0A1C0AH77"/>
<dbReference type="PANTHER" id="PTHR43691:SF2">
    <property type="entry name" value="PURINE NUCLEOSIDE PHOSPHORYLASE DEOD-TYPE"/>
    <property type="match status" value="1"/>
</dbReference>